<dbReference type="GO" id="GO:0006913">
    <property type="term" value="P:nucleocytoplasmic transport"/>
    <property type="evidence" value="ECO:0007669"/>
    <property type="project" value="TreeGrafter"/>
</dbReference>
<dbReference type="InterPro" id="IPR027038">
    <property type="entry name" value="RanGap"/>
</dbReference>
<dbReference type="InParanoid" id="A0A0V0R346"/>
<dbReference type="GO" id="GO:0005634">
    <property type="term" value="C:nucleus"/>
    <property type="evidence" value="ECO:0007669"/>
    <property type="project" value="TreeGrafter"/>
</dbReference>
<dbReference type="GO" id="GO:0005096">
    <property type="term" value="F:GTPase activator activity"/>
    <property type="evidence" value="ECO:0007669"/>
    <property type="project" value="UniProtKB-KW"/>
</dbReference>
<accession>A0A0V0R346</accession>
<keyword evidence="5" id="KW-1185">Reference proteome</keyword>
<proteinExistence type="predicted"/>
<dbReference type="SUPFAM" id="SSF52047">
    <property type="entry name" value="RNI-like"/>
    <property type="match status" value="1"/>
</dbReference>
<dbReference type="EMBL" id="LDAU01000057">
    <property type="protein sequence ID" value="KRX08927.1"/>
    <property type="molecule type" value="Genomic_DNA"/>
</dbReference>
<reference evidence="4 5" key="1">
    <citation type="journal article" date="2015" name="Sci. Rep.">
        <title>Genome of the facultative scuticociliatosis pathogen Pseudocohnilembus persalinus provides insight into its virulence through horizontal gene transfer.</title>
        <authorList>
            <person name="Xiong J."/>
            <person name="Wang G."/>
            <person name="Cheng J."/>
            <person name="Tian M."/>
            <person name="Pan X."/>
            <person name="Warren A."/>
            <person name="Jiang C."/>
            <person name="Yuan D."/>
            <person name="Miao W."/>
        </authorList>
    </citation>
    <scope>NUCLEOTIDE SEQUENCE [LARGE SCALE GENOMIC DNA]</scope>
    <source>
        <strain evidence="4">36N120E</strain>
    </source>
</reference>
<dbReference type="InterPro" id="IPR032675">
    <property type="entry name" value="LRR_dom_sf"/>
</dbReference>
<dbReference type="OrthoDB" id="10550029at2759"/>
<keyword evidence="3" id="KW-0677">Repeat</keyword>
<dbReference type="AlphaFoldDB" id="A0A0V0R346"/>
<dbReference type="GO" id="GO:0005829">
    <property type="term" value="C:cytosol"/>
    <property type="evidence" value="ECO:0007669"/>
    <property type="project" value="TreeGrafter"/>
</dbReference>
<dbReference type="GO" id="GO:0048471">
    <property type="term" value="C:perinuclear region of cytoplasm"/>
    <property type="evidence" value="ECO:0007669"/>
    <property type="project" value="TreeGrafter"/>
</dbReference>
<dbReference type="PANTHER" id="PTHR24113:SF12">
    <property type="entry name" value="RAN GTPASE-ACTIVATING PROTEIN 1"/>
    <property type="match status" value="1"/>
</dbReference>
<evidence type="ECO:0000256" key="3">
    <source>
        <dbReference type="ARBA" id="ARBA00022737"/>
    </source>
</evidence>
<name>A0A0V0R346_PSEPJ</name>
<organism evidence="4 5">
    <name type="scientific">Pseudocohnilembus persalinus</name>
    <name type="common">Ciliate</name>
    <dbReference type="NCBI Taxonomy" id="266149"/>
    <lineage>
        <taxon>Eukaryota</taxon>
        <taxon>Sar</taxon>
        <taxon>Alveolata</taxon>
        <taxon>Ciliophora</taxon>
        <taxon>Intramacronucleata</taxon>
        <taxon>Oligohymenophorea</taxon>
        <taxon>Scuticociliatia</taxon>
        <taxon>Philasterida</taxon>
        <taxon>Pseudocohnilembidae</taxon>
        <taxon>Pseudocohnilembus</taxon>
    </lineage>
</organism>
<keyword evidence="2" id="KW-0433">Leucine-rich repeat</keyword>
<dbReference type="PANTHER" id="PTHR24113">
    <property type="entry name" value="RAN GTPASE-ACTIVATING PROTEIN 1"/>
    <property type="match status" value="1"/>
</dbReference>
<dbReference type="OMA" id="IANNCAC"/>
<evidence type="ECO:0000313" key="4">
    <source>
        <dbReference type="EMBL" id="KRX08927.1"/>
    </source>
</evidence>
<evidence type="ECO:0000256" key="1">
    <source>
        <dbReference type="ARBA" id="ARBA00022468"/>
    </source>
</evidence>
<comment type="caution">
    <text evidence="4">The sequence shown here is derived from an EMBL/GenBank/DDBJ whole genome shotgun (WGS) entry which is preliminary data.</text>
</comment>
<evidence type="ECO:0000313" key="5">
    <source>
        <dbReference type="Proteomes" id="UP000054937"/>
    </source>
</evidence>
<keyword evidence="1" id="KW-0343">GTPase activation</keyword>
<dbReference type="GO" id="GO:0031267">
    <property type="term" value="F:small GTPase binding"/>
    <property type="evidence" value="ECO:0007669"/>
    <property type="project" value="TreeGrafter"/>
</dbReference>
<protein>
    <submittedName>
        <fullName evidence="4">Uncharacterized protein</fullName>
    </submittedName>
</protein>
<dbReference type="Gene3D" id="3.80.10.10">
    <property type="entry name" value="Ribonuclease Inhibitor"/>
    <property type="match status" value="1"/>
</dbReference>
<sequence length="342" mass="39703">MQGLNPPRTKNAIDEIFDLYEDVLKQKVALARNEVKKQFSQFERIQNQKAKDLIKERAFKMAQGLQVDVYQPVVQLLQTVEEQAFKYEFSQKEPAQVLYPNREGEVCPKITGKDRNINENKIQFAKLDEKLHDQQPLVVDRYQDFVNFPLRKVGSVRQLTINCNSQGIGDYGMDHFAEKLAKFINMEQVVINLATNNISHIGGAKLGNAFYGLKKLRSINLNLYNNKIKQKGLDSIMKNFAQLPHLNQLNLEIACNVIGNNGIENLGKYVNQMRSLNKLWLGVYDNSIYEDGMKEFLHQFSQWPVYKTLMLDFRVNPLSKKNLEQLKTIIRHKKIIDFEIKH</sequence>
<evidence type="ECO:0000256" key="2">
    <source>
        <dbReference type="ARBA" id="ARBA00022614"/>
    </source>
</evidence>
<gene>
    <name evidence="4" type="ORF">PPERSA_09031</name>
</gene>
<dbReference type="Proteomes" id="UP000054937">
    <property type="component" value="Unassembled WGS sequence"/>
</dbReference>